<dbReference type="RefSeq" id="WP_223295900.1">
    <property type="nucleotide sequence ID" value="NZ_CP183244.1"/>
</dbReference>
<comment type="caution">
    <text evidence="1">The sequence shown here is derived from an EMBL/GenBank/DDBJ whole genome shotgun (WGS) entry which is preliminary data.</text>
</comment>
<sequence length="94" mass="10246">MGLAPDGALIVLENAIQSGQGRILRIPSPKAAGMHRIEILREGMESPVNLTIPPQGCAFVSESRIRHRLLPGHETEVPDSFRLYQLPLPLTAAQ</sequence>
<gene>
    <name evidence="1" type="ORF">P9854_18455</name>
    <name evidence="2" type="ORF">P9921_23070</name>
</gene>
<accession>A0AAW6X8I3</accession>
<evidence type="ECO:0000313" key="4">
    <source>
        <dbReference type="Proteomes" id="UP001174748"/>
    </source>
</evidence>
<dbReference type="EMBL" id="JARTLO010000024">
    <property type="protein sequence ID" value="MDK4767770.1"/>
    <property type="molecule type" value="Genomic_DNA"/>
</dbReference>
<name>A0AAW6X8I3_9GAMM</name>
<dbReference type="Proteomes" id="UP001174748">
    <property type="component" value="Unassembled WGS sequence"/>
</dbReference>
<dbReference type="AlphaFoldDB" id="A0AAW6X8I3"/>
<organism evidence="1 3">
    <name type="scientific">Serratia nevei</name>
    <dbReference type="NCBI Taxonomy" id="2703794"/>
    <lineage>
        <taxon>Bacteria</taxon>
        <taxon>Pseudomonadati</taxon>
        <taxon>Pseudomonadota</taxon>
        <taxon>Gammaproteobacteria</taxon>
        <taxon>Enterobacterales</taxon>
        <taxon>Yersiniaceae</taxon>
        <taxon>Serratia</taxon>
    </lineage>
</organism>
<evidence type="ECO:0000313" key="1">
    <source>
        <dbReference type="EMBL" id="MDK4767770.1"/>
    </source>
</evidence>
<dbReference type="Proteomes" id="UP001173597">
    <property type="component" value="Unassembled WGS sequence"/>
</dbReference>
<reference evidence="1" key="1">
    <citation type="submission" date="2023-01" db="EMBL/GenBank/DDBJ databases">
        <title>Genomic dissection of endemic carbapenem resistance: metallo-beta-lactamase gene dissemination through clonal, plasmid and integron transfer pathways.</title>
        <authorList>
            <person name="Macesic N."/>
        </authorList>
    </citation>
    <scope>NUCLEOTIDE SEQUENCE</scope>
    <source>
        <strain evidence="2">CPO382</strain>
        <strain evidence="1">CPO573</strain>
    </source>
</reference>
<evidence type="ECO:0000313" key="3">
    <source>
        <dbReference type="Proteomes" id="UP001173597"/>
    </source>
</evidence>
<evidence type="ECO:0000313" key="2">
    <source>
        <dbReference type="EMBL" id="MDK5173334.1"/>
    </source>
</evidence>
<protein>
    <submittedName>
        <fullName evidence="1">Uncharacterized protein</fullName>
    </submittedName>
</protein>
<dbReference type="EMBL" id="JARTOI010000057">
    <property type="protein sequence ID" value="MDK5173334.1"/>
    <property type="molecule type" value="Genomic_DNA"/>
</dbReference>
<keyword evidence="4" id="KW-1185">Reference proteome</keyword>
<proteinExistence type="predicted"/>